<dbReference type="AlphaFoldDB" id="A0A2V4E0V1"/>
<protein>
    <recommendedName>
        <fullName evidence="3">Lipoprotein</fullName>
    </recommendedName>
</protein>
<dbReference type="Proteomes" id="UP000247483">
    <property type="component" value="Unassembled WGS sequence"/>
</dbReference>
<dbReference type="RefSeq" id="WP_110422587.1">
    <property type="nucleotide sequence ID" value="NZ_QGLP01000004.1"/>
</dbReference>
<evidence type="ECO:0000313" key="2">
    <source>
        <dbReference type="Proteomes" id="UP000247483"/>
    </source>
</evidence>
<sequence length="145" mass="16996">MKKILLLSLVSFALFGCGDNKVTKEYLVGKWDCVYKEYKSKYDSKLKRYSDYSETHSKQVIQSYEIVNGILLSKTENQKAIEFDLDLIYNNLNEEVTTSMCNKRSFNQNLSKNTNNKFTYEQETFCEAFIKYPKTKILAVCTRIK</sequence>
<proteinExistence type="predicted"/>
<reference evidence="1 2" key="1">
    <citation type="submission" date="2018-05" db="EMBL/GenBank/DDBJ databases">
        <title>Reference genomes for bee gut microbiota database.</title>
        <authorList>
            <person name="Ellegaard K.M."/>
        </authorList>
    </citation>
    <scope>NUCLEOTIDE SEQUENCE [LARGE SCALE GENOMIC DNA]</scope>
    <source>
        <strain evidence="1 2">ESL0177</strain>
    </source>
</reference>
<gene>
    <name evidence="1" type="ORF">DKK79_01750</name>
</gene>
<comment type="caution">
    <text evidence="1">The sequence shown here is derived from an EMBL/GenBank/DDBJ whole genome shotgun (WGS) entry which is preliminary data.</text>
</comment>
<evidence type="ECO:0008006" key="3">
    <source>
        <dbReference type="Google" id="ProtNLM"/>
    </source>
</evidence>
<dbReference type="PROSITE" id="PS51257">
    <property type="entry name" value="PROKAR_LIPOPROTEIN"/>
    <property type="match status" value="1"/>
</dbReference>
<evidence type="ECO:0000313" key="1">
    <source>
        <dbReference type="EMBL" id="PXZ05439.1"/>
    </source>
</evidence>
<accession>A0A2V4E0V1</accession>
<name>A0A2V4E0V1_9GAMM</name>
<dbReference type="EMBL" id="QGLP01000004">
    <property type="protein sequence ID" value="PXZ05439.1"/>
    <property type="molecule type" value="Genomic_DNA"/>
</dbReference>
<organism evidence="1 2">
    <name type="scientific">Gilliamella apicola</name>
    <dbReference type="NCBI Taxonomy" id="1196095"/>
    <lineage>
        <taxon>Bacteria</taxon>
        <taxon>Pseudomonadati</taxon>
        <taxon>Pseudomonadota</taxon>
        <taxon>Gammaproteobacteria</taxon>
        <taxon>Orbales</taxon>
        <taxon>Orbaceae</taxon>
        <taxon>Gilliamella</taxon>
    </lineage>
</organism>